<feature type="transmembrane region" description="Helical" evidence="1">
    <location>
        <begin position="38"/>
        <end position="57"/>
    </location>
</feature>
<reference evidence="2 3" key="1">
    <citation type="submission" date="2020-10" db="EMBL/GenBank/DDBJ databases">
        <title>ChiBAC.</title>
        <authorList>
            <person name="Zenner C."/>
            <person name="Hitch T.C.A."/>
            <person name="Clavel T."/>
        </authorList>
    </citation>
    <scope>NUCLEOTIDE SEQUENCE [LARGE SCALE GENOMIC DNA]</scope>
    <source>
        <strain evidence="2 3">DSM 109015</strain>
    </source>
</reference>
<keyword evidence="1" id="KW-0472">Membrane</keyword>
<evidence type="ECO:0000313" key="2">
    <source>
        <dbReference type="EMBL" id="MBE5036409.1"/>
    </source>
</evidence>
<feature type="transmembrane region" description="Helical" evidence="1">
    <location>
        <begin position="121"/>
        <end position="143"/>
    </location>
</feature>
<evidence type="ECO:0000313" key="3">
    <source>
        <dbReference type="Proteomes" id="UP000768567"/>
    </source>
</evidence>
<protein>
    <submittedName>
        <fullName evidence="2">Sigma-E processing peptidase SpoIIGA</fullName>
    </submittedName>
</protein>
<feature type="transmembrane region" description="Helical" evidence="1">
    <location>
        <begin position="87"/>
        <end position="109"/>
    </location>
</feature>
<accession>A0ABR9QZU9</accession>
<evidence type="ECO:0000256" key="1">
    <source>
        <dbReference type="SAM" id="Phobius"/>
    </source>
</evidence>
<comment type="caution">
    <text evidence="2">The sequence shown here is derived from an EMBL/GenBank/DDBJ whole genome shotgun (WGS) entry which is preliminary data.</text>
</comment>
<keyword evidence="3" id="KW-1185">Reference proteome</keyword>
<sequence length="289" mass="31583">MKTVIYLDVLLLVNFLAGYFLLMATGLLFGCAARLPRMLAASALAALSALILFVPELPYPVQLLYKFVSGGCIVWVAFGFRSGRRFLCALFWYVMFNLLLAGLTLLVILQTGSPFLQTNNLSVYLRISPLLLLFLAGICCLGAEIVMRVLPRRGEPHESVGLELELCGTKVCLRAMLDTGCHLSDPITCLPVLLVSYPDAETRLPATVREFLSAWFDGFPPAEPPDGLRFRVIPCTTAEERSILPGFAVGRIGLISSSGVIPLDRTAVAFSRQSFGSESYEALYGADFL</sequence>
<dbReference type="Pfam" id="PF03419">
    <property type="entry name" value="Peptidase_U4"/>
    <property type="match status" value="1"/>
</dbReference>
<keyword evidence="1" id="KW-0812">Transmembrane</keyword>
<gene>
    <name evidence="2" type="ORF">INF35_01135</name>
</gene>
<dbReference type="InterPro" id="IPR005081">
    <property type="entry name" value="SpoIIGA"/>
</dbReference>
<dbReference type="PROSITE" id="PS51257">
    <property type="entry name" value="PROKAR_LIPOPROTEIN"/>
    <property type="match status" value="1"/>
</dbReference>
<dbReference type="Proteomes" id="UP000768567">
    <property type="component" value="Unassembled WGS sequence"/>
</dbReference>
<dbReference type="RefSeq" id="WP_193499749.1">
    <property type="nucleotide sequence ID" value="NZ_JADCKC010000001.1"/>
</dbReference>
<organism evidence="2 3">
    <name type="scientific">Gemmiger gallinarum</name>
    <dbReference type="NCBI Taxonomy" id="2779354"/>
    <lineage>
        <taxon>Bacteria</taxon>
        <taxon>Bacillati</taxon>
        <taxon>Bacillota</taxon>
        <taxon>Clostridia</taxon>
        <taxon>Eubacteriales</taxon>
        <taxon>Gemmiger</taxon>
    </lineage>
</organism>
<feature type="transmembrane region" description="Helical" evidence="1">
    <location>
        <begin position="6"/>
        <end position="31"/>
    </location>
</feature>
<name>A0ABR9QZU9_9FIRM</name>
<proteinExistence type="predicted"/>
<dbReference type="EMBL" id="JADCKC010000001">
    <property type="protein sequence ID" value="MBE5036409.1"/>
    <property type="molecule type" value="Genomic_DNA"/>
</dbReference>
<feature type="transmembrane region" description="Helical" evidence="1">
    <location>
        <begin position="63"/>
        <end position="80"/>
    </location>
</feature>
<keyword evidence="1" id="KW-1133">Transmembrane helix</keyword>